<sequence>MYGMMTTFIRISWMPLRLVLAMFSPIVKACCCHKCACNNCRVNLNSIYTYVTAGDGRSKMPLSPKIADSQQSPFGLGHGLDDNNGGIELMESSSYPSASNVSHSYSSNSLGQMQFDSSNMGAFWSSYRSQMHLQSRRSQSREDLNSSLAEVHLVKS</sequence>
<reference evidence="3 4" key="1">
    <citation type="journal article" date="2023" name="Life. Sci Alliance">
        <title>Evolutionary insights into 3D genome organization and epigenetic landscape of Vigna mungo.</title>
        <authorList>
            <person name="Junaid A."/>
            <person name="Singh B."/>
            <person name="Bhatia S."/>
        </authorList>
    </citation>
    <scope>NUCLEOTIDE SEQUENCE [LARGE SCALE GENOMIC DNA]</scope>
    <source>
        <strain evidence="3">Urdbean</strain>
    </source>
</reference>
<feature type="region of interest" description="Disordered" evidence="1">
    <location>
        <begin position="135"/>
        <end position="156"/>
    </location>
</feature>
<accession>A0AAQ3RZ69</accession>
<organism evidence="3 4">
    <name type="scientific">Vigna mungo</name>
    <name type="common">Black gram</name>
    <name type="synonym">Phaseolus mungo</name>
    <dbReference type="NCBI Taxonomy" id="3915"/>
    <lineage>
        <taxon>Eukaryota</taxon>
        <taxon>Viridiplantae</taxon>
        <taxon>Streptophyta</taxon>
        <taxon>Embryophyta</taxon>
        <taxon>Tracheophyta</taxon>
        <taxon>Spermatophyta</taxon>
        <taxon>Magnoliopsida</taxon>
        <taxon>eudicotyledons</taxon>
        <taxon>Gunneridae</taxon>
        <taxon>Pentapetalae</taxon>
        <taxon>rosids</taxon>
        <taxon>fabids</taxon>
        <taxon>Fabales</taxon>
        <taxon>Fabaceae</taxon>
        <taxon>Papilionoideae</taxon>
        <taxon>50 kb inversion clade</taxon>
        <taxon>NPAAA clade</taxon>
        <taxon>indigoferoid/millettioid clade</taxon>
        <taxon>Phaseoleae</taxon>
        <taxon>Vigna</taxon>
    </lineage>
</organism>
<evidence type="ECO:0000313" key="4">
    <source>
        <dbReference type="Proteomes" id="UP001374535"/>
    </source>
</evidence>
<name>A0AAQ3RZ69_VIGMU</name>
<dbReference type="AlphaFoldDB" id="A0AAQ3RZ69"/>
<dbReference type="Proteomes" id="UP001374535">
    <property type="component" value="Chromosome 5"/>
</dbReference>
<keyword evidence="4" id="KW-1185">Reference proteome</keyword>
<keyword evidence="2" id="KW-0732">Signal</keyword>
<proteinExistence type="predicted"/>
<dbReference type="EMBL" id="CP144696">
    <property type="protein sequence ID" value="WVZ09871.1"/>
    <property type="molecule type" value="Genomic_DNA"/>
</dbReference>
<feature type="chain" id="PRO_5043011356" evidence="2">
    <location>
        <begin position="30"/>
        <end position="156"/>
    </location>
</feature>
<feature type="signal peptide" evidence="2">
    <location>
        <begin position="1"/>
        <end position="29"/>
    </location>
</feature>
<gene>
    <name evidence="3" type="ORF">V8G54_014401</name>
</gene>
<evidence type="ECO:0000256" key="2">
    <source>
        <dbReference type="SAM" id="SignalP"/>
    </source>
</evidence>
<evidence type="ECO:0000256" key="1">
    <source>
        <dbReference type="SAM" id="MobiDB-lite"/>
    </source>
</evidence>
<evidence type="ECO:0000313" key="3">
    <source>
        <dbReference type="EMBL" id="WVZ09871.1"/>
    </source>
</evidence>
<protein>
    <submittedName>
        <fullName evidence="3">Uncharacterized protein</fullName>
    </submittedName>
</protein>